<dbReference type="GO" id="GO:0003676">
    <property type="term" value="F:nucleic acid binding"/>
    <property type="evidence" value="ECO:0007669"/>
    <property type="project" value="InterPro"/>
</dbReference>
<evidence type="ECO:0000313" key="1">
    <source>
        <dbReference type="EMBL" id="JAR91921.1"/>
    </source>
</evidence>
<protein>
    <recommendedName>
        <fullName evidence="2">Tick transposon</fullName>
    </recommendedName>
</protein>
<dbReference type="AlphaFoldDB" id="A0A147BMI0"/>
<feature type="non-terminal residue" evidence="1">
    <location>
        <position position="1"/>
    </location>
</feature>
<dbReference type="Gene3D" id="3.30.420.10">
    <property type="entry name" value="Ribonuclease H-like superfamily/Ribonuclease H"/>
    <property type="match status" value="1"/>
</dbReference>
<accession>A0A147BMI0</accession>
<dbReference type="InterPro" id="IPR012337">
    <property type="entry name" value="RNaseH-like_sf"/>
</dbReference>
<organism evidence="1">
    <name type="scientific">Ixodes ricinus</name>
    <name type="common">Common tick</name>
    <name type="synonym">Acarus ricinus</name>
    <dbReference type="NCBI Taxonomy" id="34613"/>
    <lineage>
        <taxon>Eukaryota</taxon>
        <taxon>Metazoa</taxon>
        <taxon>Ecdysozoa</taxon>
        <taxon>Arthropoda</taxon>
        <taxon>Chelicerata</taxon>
        <taxon>Arachnida</taxon>
        <taxon>Acari</taxon>
        <taxon>Parasitiformes</taxon>
        <taxon>Ixodida</taxon>
        <taxon>Ixodoidea</taxon>
        <taxon>Ixodidae</taxon>
        <taxon>Ixodinae</taxon>
        <taxon>Ixodes</taxon>
    </lineage>
</organism>
<evidence type="ECO:0008006" key="2">
    <source>
        <dbReference type="Google" id="ProtNLM"/>
    </source>
</evidence>
<dbReference type="SUPFAM" id="SSF53098">
    <property type="entry name" value="Ribonuclease H-like"/>
    <property type="match status" value="1"/>
</dbReference>
<reference evidence="1" key="1">
    <citation type="journal article" date="2018" name="PLoS Negl. Trop. Dis.">
        <title>Sialome diversity of ticks revealed by RNAseq of single tick salivary glands.</title>
        <authorList>
            <person name="Perner J."/>
            <person name="Kropackova S."/>
            <person name="Kopacek P."/>
            <person name="Ribeiro J.M."/>
        </authorList>
    </citation>
    <scope>NUCLEOTIDE SEQUENCE</scope>
    <source>
        <strain evidence="1">Siblings of single egg batch collected in Ceske Budejovice</strain>
        <tissue evidence="1">Salivary glands</tissue>
    </source>
</reference>
<proteinExistence type="predicted"/>
<dbReference type="InterPro" id="IPR036397">
    <property type="entry name" value="RNaseH_sf"/>
</dbReference>
<dbReference type="EMBL" id="GEGO01003483">
    <property type="protein sequence ID" value="JAR91921.1"/>
    <property type="molecule type" value="Transcribed_RNA"/>
</dbReference>
<sequence>SVGLTASPDKTSYVVIAPKRERNANISSTLHLTLAGQPIRSAPEVRILGLQFHEDGTAKAWLTMVTQQCQAALNVIRRISGTRGGADEEVARRMVKTLIVSRICYGAPHYRFTNTQWRKLEILTNNAARIVTGLPRYTPLDKLKAHAKLNTARETVEERARAHLERLQHSASGRQILEMIGSDIRALPPLPEVDPPWSDDVCIVDDRPVPRGAGPSRPGKQACQVRQHCKLVQEWTDTNEKLAVYTDAAFVSFPKPICSAAVVIPRLGITMAETLPGGTSVKGGEFGAIQLALRTIIEKEVRPTHLHIFTDSAAALIECRSRHSPSKRVKAI</sequence>
<name>A0A147BMI0_IXORI</name>